<proteinExistence type="inferred from homology"/>
<dbReference type="EMBL" id="CP151503">
    <property type="protein sequence ID" value="WZN60547.1"/>
    <property type="molecule type" value="Genomic_DNA"/>
</dbReference>
<keyword evidence="10" id="KW-1185">Reference proteome</keyword>
<feature type="transmembrane region" description="Helical" evidence="7">
    <location>
        <begin position="382"/>
        <end position="405"/>
    </location>
</feature>
<dbReference type="PANTHER" id="PTHR11662">
    <property type="entry name" value="SOLUTE CARRIER FAMILY 17"/>
    <property type="match status" value="1"/>
</dbReference>
<feature type="transmembrane region" description="Helical" evidence="7">
    <location>
        <begin position="282"/>
        <end position="304"/>
    </location>
</feature>
<dbReference type="Pfam" id="PF07690">
    <property type="entry name" value="MFS_1"/>
    <property type="match status" value="1"/>
</dbReference>
<dbReference type="Proteomes" id="UP001472866">
    <property type="component" value="Chromosome 03"/>
</dbReference>
<dbReference type="GO" id="GO:0022857">
    <property type="term" value="F:transmembrane transporter activity"/>
    <property type="evidence" value="ECO:0007669"/>
    <property type="project" value="InterPro"/>
</dbReference>
<keyword evidence="2 7" id="KW-0812">Transmembrane</keyword>
<feature type="transmembrane region" description="Helical" evidence="7">
    <location>
        <begin position="443"/>
        <end position="463"/>
    </location>
</feature>
<dbReference type="InterPro" id="IPR020846">
    <property type="entry name" value="MFS_dom"/>
</dbReference>
<evidence type="ECO:0000256" key="4">
    <source>
        <dbReference type="ARBA" id="ARBA00023136"/>
    </source>
</evidence>
<keyword evidence="3 7" id="KW-1133">Transmembrane helix</keyword>
<comment type="subcellular location">
    <subcellularLocation>
        <location evidence="1">Membrane</location>
        <topology evidence="1">Multi-pass membrane protein</topology>
    </subcellularLocation>
</comment>
<evidence type="ECO:0000256" key="6">
    <source>
        <dbReference type="SAM" id="MobiDB-lite"/>
    </source>
</evidence>
<feature type="region of interest" description="Disordered" evidence="6">
    <location>
        <begin position="87"/>
        <end position="115"/>
    </location>
</feature>
<feature type="domain" description="Major facilitator superfamily (MFS) profile" evidence="8">
    <location>
        <begin position="126"/>
        <end position="533"/>
    </location>
</feature>
<keyword evidence="4 7" id="KW-0472">Membrane</keyword>
<feature type="transmembrane region" description="Helical" evidence="7">
    <location>
        <begin position="187"/>
        <end position="209"/>
    </location>
</feature>
<evidence type="ECO:0000256" key="1">
    <source>
        <dbReference type="ARBA" id="ARBA00004141"/>
    </source>
</evidence>
<reference evidence="9 10" key="1">
    <citation type="submission" date="2024-03" db="EMBL/GenBank/DDBJ databases">
        <title>Complete genome sequence of the green alga Chloropicon roscoffensis RCC1871.</title>
        <authorList>
            <person name="Lemieux C."/>
            <person name="Pombert J.-F."/>
            <person name="Otis C."/>
            <person name="Turmel M."/>
        </authorList>
    </citation>
    <scope>NUCLEOTIDE SEQUENCE [LARGE SCALE GENOMIC DNA]</scope>
    <source>
        <strain evidence="9 10">RCC1871</strain>
    </source>
</reference>
<dbReference type="InterPro" id="IPR036259">
    <property type="entry name" value="MFS_trans_sf"/>
</dbReference>
<evidence type="ECO:0000256" key="3">
    <source>
        <dbReference type="ARBA" id="ARBA00022989"/>
    </source>
</evidence>
<comment type="similarity">
    <text evidence="5">Belongs to the major facilitator superfamily. Sodium/anion cotransporter (TC 2.A.1.14) family.</text>
</comment>
<evidence type="ECO:0000313" key="10">
    <source>
        <dbReference type="Proteomes" id="UP001472866"/>
    </source>
</evidence>
<dbReference type="PANTHER" id="PTHR11662:SF446">
    <property type="entry name" value="SODIUM-DEPENDENT PHOSPHATE TRANSPORT PROTEIN 1, CHLOROPLASTIC"/>
    <property type="match status" value="1"/>
</dbReference>
<feature type="compositionally biased region" description="Basic residues" evidence="6">
    <location>
        <begin position="52"/>
        <end position="66"/>
    </location>
</feature>
<dbReference type="GO" id="GO:0016020">
    <property type="term" value="C:membrane"/>
    <property type="evidence" value="ECO:0007669"/>
    <property type="project" value="UniProtKB-SubCell"/>
</dbReference>
<feature type="transmembrane region" description="Helical" evidence="7">
    <location>
        <begin position="221"/>
        <end position="244"/>
    </location>
</feature>
<dbReference type="AlphaFoldDB" id="A0AAX4P2Q0"/>
<evidence type="ECO:0000256" key="5">
    <source>
        <dbReference type="ARBA" id="ARBA00024362"/>
    </source>
</evidence>
<dbReference type="SUPFAM" id="SSF103473">
    <property type="entry name" value="MFS general substrate transporter"/>
    <property type="match status" value="1"/>
</dbReference>
<dbReference type="Gene3D" id="1.20.1250.20">
    <property type="entry name" value="MFS general substrate transporter like domains"/>
    <property type="match status" value="2"/>
</dbReference>
<feature type="transmembrane region" description="Helical" evidence="7">
    <location>
        <begin position="484"/>
        <end position="503"/>
    </location>
</feature>
<evidence type="ECO:0000259" key="8">
    <source>
        <dbReference type="PROSITE" id="PS50850"/>
    </source>
</evidence>
<evidence type="ECO:0000256" key="7">
    <source>
        <dbReference type="SAM" id="Phobius"/>
    </source>
</evidence>
<feature type="compositionally biased region" description="Polar residues" evidence="6">
    <location>
        <begin position="1"/>
        <end position="14"/>
    </location>
</feature>
<dbReference type="InterPro" id="IPR050382">
    <property type="entry name" value="MFS_Na/Anion_cotransporter"/>
</dbReference>
<accession>A0AAX4P2Q0</accession>
<feature type="transmembrane region" description="Helical" evidence="7">
    <location>
        <begin position="509"/>
        <end position="528"/>
    </location>
</feature>
<dbReference type="PROSITE" id="PS50850">
    <property type="entry name" value="MFS"/>
    <property type="match status" value="1"/>
</dbReference>
<feature type="region of interest" description="Disordered" evidence="6">
    <location>
        <begin position="1"/>
        <end position="67"/>
    </location>
</feature>
<feature type="transmembrane region" description="Helical" evidence="7">
    <location>
        <begin position="256"/>
        <end position="276"/>
    </location>
</feature>
<evidence type="ECO:0000313" key="9">
    <source>
        <dbReference type="EMBL" id="WZN60547.1"/>
    </source>
</evidence>
<protein>
    <submittedName>
        <fullName evidence="9">MFS general substrate transporter</fullName>
    </submittedName>
</protein>
<organism evidence="9 10">
    <name type="scientific">Chloropicon roscoffensis</name>
    <dbReference type="NCBI Taxonomy" id="1461544"/>
    <lineage>
        <taxon>Eukaryota</taxon>
        <taxon>Viridiplantae</taxon>
        <taxon>Chlorophyta</taxon>
        <taxon>Chloropicophyceae</taxon>
        <taxon>Chloropicales</taxon>
        <taxon>Chloropicaceae</taxon>
        <taxon>Chloropicon</taxon>
    </lineage>
</organism>
<name>A0AAX4P2Q0_9CHLO</name>
<sequence>MASNSIGARATSGQLRGLRRGGAPPERDGRHGAASTARRNQRHAGGFDKDGRRHRRARSSHCPRRSRYLDSDGGWYKTSEDRTDGPGCYYYRGADGEGGRGQGGEAKSDESRSVGAGSGREAWQVQIFIVGTCMLLCNLDRVAMGILAVPLIQEFSLSMTQLGVLQSSYLWGYLIGQLPAGLASDRYGGVPVMLVGLLVWSLATCGTALAKFSANPLSIAIATRVLMGLGSSVALPAVAATVASNVPSDQKARATTLSYALFNIGNVVANLCTPYVSEYLGWHWSFAIYGSLGVLWAALSWYLYKKARFSIAASKVTRNLEARDKGDRPKPSVFQLLLKRKVMLQVLILAYCHSTIGLGYFTLQSWIPVFMAKDLGIASLKVAGLCTAVVWLATSFNTAFVGVIADKLLSKMEFWKVRKVAMTVSTIIPAGCFFVLSTTQSPMVGIFCILIGLVSWSFDYAGFHPYIVEVSGEYSGTILSFTNSAGVIAGIAGNIATGYLVGLEGNFTSVFRILSGVYLVSCILWNIFMKGEKLEGM</sequence>
<evidence type="ECO:0000256" key="2">
    <source>
        <dbReference type="ARBA" id="ARBA00022692"/>
    </source>
</evidence>
<dbReference type="InterPro" id="IPR011701">
    <property type="entry name" value="MFS"/>
</dbReference>
<feature type="transmembrane region" description="Helical" evidence="7">
    <location>
        <begin position="342"/>
        <end position="362"/>
    </location>
</feature>
<gene>
    <name evidence="9" type="ORF">HKI87_03g20810</name>
</gene>